<protein>
    <submittedName>
        <fullName evidence="1">Peptidase M6</fullName>
    </submittedName>
</protein>
<dbReference type="RefSeq" id="WP_311674773.1">
    <property type="nucleotide sequence ID" value="NZ_JAVREQ010000019.1"/>
</dbReference>
<name>A0ABU2NWG3_9ACTN</name>
<gene>
    <name evidence="1" type="ORF">RM572_20195</name>
</gene>
<dbReference type="PANTHER" id="PTHR41775">
    <property type="entry name" value="SECRETED PROTEIN-RELATED"/>
    <property type="match status" value="1"/>
</dbReference>
<organism evidence="1 2">
    <name type="scientific">Streptomyces hazeniae</name>
    <dbReference type="NCBI Taxonomy" id="3075538"/>
    <lineage>
        <taxon>Bacteria</taxon>
        <taxon>Bacillati</taxon>
        <taxon>Actinomycetota</taxon>
        <taxon>Actinomycetes</taxon>
        <taxon>Kitasatosporales</taxon>
        <taxon>Streptomycetaceae</taxon>
        <taxon>Streptomyces</taxon>
    </lineage>
</organism>
<keyword evidence="2" id="KW-1185">Reference proteome</keyword>
<evidence type="ECO:0000313" key="2">
    <source>
        <dbReference type="Proteomes" id="UP001183414"/>
    </source>
</evidence>
<dbReference type="EMBL" id="JAVREQ010000019">
    <property type="protein sequence ID" value="MDT0381079.1"/>
    <property type="molecule type" value="Genomic_DNA"/>
</dbReference>
<accession>A0ABU2NWG3</accession>
<evidence type="ECO:0000313" key="1">
    <source>
        <dbReference type="EMBL" id="MDT0381079.1"/>
    </source>
</evidence>
<dbReference type="PANTHER" id="PTHR41775:SF1">
    <property type="entry name" value="PEPTIDASE M6-LIKE DOMAIN-CONTAINING PROTEIN"/>
    <property type="match status" value="1"/>
</dbReference>
<proteinExistence type="predicted"/>
<dbReference type="Proteomes" id="UP001183414">
    <property type="component" value="Unassembled WGS sequence"/>
</dbReference>
<sequence>MSAAAGHRRIPGSRSIAVATATALTAVVMALDPQHGSAAPAISGDCAIAGSAGFSEGPMTEDFIHPTGHKKAILIMVDFEDIPAAGSARERAAFFADYGDRYLDLASYGRYRLELEPTRGWVRMPKPWSAYGVERGIGSEVMRAYVQDAVDAAVARGTDFAGADFVYVVADDNVPARPTVSQANTFDGLRAGGHTLRAAALVFGRSNDSALWQRGNFVHEANHLYGLPDLYNVERGASVEYAGGWDTMSMAGISDLLGWHKWKFGWITDDQVACVTDRSATHTLKPVGSPDGATMAVVKTGEHSAIVAEARTRVGLDRGICAEGVLLYTVDSRVPTGQGPVRVVDGRPASRGGPACTGRSPEELAELGDAPLRPGERHTFASGVTVAVTGHHGGRYQVRVTRP</sequence>
<reference evidence="2" key="1">
    <citation type="submission" date="2023-07" db="EMBL/GenBank/DDBJ databases">
        <title>30 novel species of actinomycetes from the DSMZ collection.</title>
        <authorList>
            <person name="Nouioui I."/>
        </authorList>
    </citation>
    <scope>NUCLEOTIDE SEQUENCE [LARGE SCALE GENOMIC DNA]</scope>
    <source>
        <strain evidence="2">DSM 42041</strain>
    </source>
</reference>
<comment type="caution">
    <text evidence="1">The sequence shown here is derived from an EMBL/GenBank/DDBJ whole genome shotgun (WGS) entry which is preliminary data.</text>
</comment>